<comment type="function">
    <text evidence="7">The UvrABC repair system catalyzes the recognition and processing of DNA lesions. UvrC both incises the 5' and 3' sides of the lesion. The N-terminal half is responsible for the 3' incision and the C-terminal half is responsible for the 5' incision.</text>
</comment>
<dbReference type="PROSITE" id="PS50165">
    <property type="entry name" value="UVRC"/>
    <property type="match status" value="1"/>
</dbReference>
<dbReference type="InterPro" id="IPR010994">
    <property type="entry name" value="RuvA_2-like"/>
</dbReference>
<dbReference type="InterPro" id="IPR047296">
    <property type="entry name" value="GIY-YIG_UvrC_Cho"/>
</dbReference>
<dbReference type="SUPFAM" id="SSF46600">
    <property type="entry name" value="C-terminal UvrC-binding domain of UvrB"/>
    <property type="match status" value="1"/>
</dbReference>
<dbReference type="SUPFAM" id="SSF82771">
    <property type="entry name" value="GIY-YIG endonuclease"/>
    <property type="match status" value="1"/>
</dbReference>
<keyword evidence="6 7" id="KW-0742">SOS response</keyword>
<dbReference type="InterPro" id="IPR004791">
    <property type="entry name" value="UvrC"/>
</dbReference>
<comment type="subunit">
    <text evidence="7">Interacts with UvrB in an incision complex.</text>
</comment>
<comment type="similarity">
    <text evidence="7">Belongs to the UvrC family.</text>
</comment>
<sequence length="696" mass="76420">MADPSTYRPKPGEIPDSPGVYRFRDEHRRVIYVGKAKSLRQRLNNYFQDLAGLHPRTRTMVTTAASVEWTVVGTEVEALQLEYTWIQEFAPRFNVKYRDDKSYPSLAVTMNEEFPRVQVMRGPKKKGVRYFGPYGQAWAIRETVDLMLRVFPVRTCSAGVFKRSAQIGRPCLLGYIGKCSAPCVGRVGPEEHRELAEEFCDFMAGHTGSHLRRLERRMQEAAEELEYERAARLRDDIDALKRAMEKNAVVLADATDADLIAVAEDELEAAVQIFHVRGGRVRGQRGWVTDKVEAVGTAELVEHALQQLYGAEQGDAATGGGSGGVPKEVLVPALPEPAGPIAQWLSERRGAQVSLRVPQRGDKRALMETVDRNAQHALVLHKTKRASDLTTRSRALEEIAEALDLDSAPLRVECFDISHLQGDDVVASMVVFEDGLARKSEYRRFQIKSFAGQDDVRAMHEVVSRRFRRYLVEKQRTGEWPDEELGGELESGPVPEPSGGDAAVAGPPGGAEPAAARQPARGTGRDEDGRPKKFAYPPQLIVVDGGQPQVAAAQAALEELGIDDVAVCGLAKRLEEVWLPGESDPVVLPRSSEGLYLLQRVRDEAHRFAIRYQRGKRGKRLRGSPLDAVPGLGETRKKALLKHFGSVKKLRAASVEEISQVPGVGRKTAEAVAAALSGAAAGPAVNTATGEIVEDE</sequence>
<feature type="domain" description="UVR" evidence="9">
    <location>
        <begin position="208"/>
        <end position="243"/>
    </location>
</feature>
<proteinExistence type="inferred from homology"/>
<dbReference type="Gene3D" id="1.10.150.20">
    <property type="entry name" value="5' to 3' exonuclease, C-terminal subdomain"/>
    <property type="match status" value="1"/>
</dbReference>
<comment type="subcellular location">
    <subcellularLocation>
        <location evidence="7">Cytoplasm</location>
    </subcellularLocation>
</comment>
<dbReference type="InterPro" id="IPR050066">
    <property type="entry name" value="UvrABC_protein_C"/>
</dbReference>
<dbReference type="InterPro" id="IPR001162">
    <property type="entry name" value="UvrC_RNase_H_dom"/>
</dbReference>
<dbReference type="Gene3D" id="4.10.860.10">
    <property type="entry name" value="UVR domain"/>
    <property type="match status" value="1"/>
</dbReference>
<dbReference type="Gene3D" id="3.30.420.340">
    <property type="entry name" value="UvrC, RNAse H endonuclease domain"/>
    <property type="match status" value="1"/>
</dbReference>
<dbReference type="InterPro" id="IPR035901">
    <property type="entry name" value="GIY-YIG_endonuc_sf"/>
</dbReference>
<evidence type="ECO:0000259" key="9">
    <source>
        <dbReference type="PROSITE" id="PS50151"/>
    </source>
</evidence>
<evidence type="ECO:0000259" key="10">
    <source>
        <dbReference type="PROSITE" id="PS50164"/>
    </source>
</evidence>
<dbReference type="GO" id="GO:0009381">
    <property type="term" value="F:excinuclease ABC activity"/>
    <property type="evidence" value="ECO:0007669"/>
    <property type="project" value="UniProtKB-UniRule"/>
</dbReference>
<accession>A0A1E7K324</accession>
<dbReference type="Pfam" id="PF02151">
    <property type="entry name" value="UVR"/>
    <property type="match status" value="1"/>
</dbReference>
<reference evidence="12 13" key="1">
    <citation type="journal article" date="2016" name="Front. Microbiol.">
        <title>Comparative Genomics Analysis of Streptomyces Species Reveals Their Adaptation to the Marine Environment and Their Diversity at the Genomic Level.</title>
        <authorList>
            <person name="Tian X."/>
            <person name="Zhang Z."/>
            <person name="Yang T."/>
            <person name="Chen M."/>
            <person name="Li J."/>
            <person name="Chen F."/>
            <person name="Yang J."/>
            <person name="Li W."/>
            <person name="Zhang B."/>
            <person name="Zhang Z."/>
            <person name="Wu J."/>
            <person name="Zhang C."/>
            <person name="Long L."/>
            <person name="Xiao J."/>
        </authorList>
    </citation>
    <scope>NUCLEOTIDE SEQUENCE [LARGE SCALE GENOMIC DNA]</scope>
    <source>
        <strain evidence="12 13">SCSIO M10379</strain>
    </source>
</reference>
<keyword evidence="4 7" id="KW-0267">Excision nuclease</keyword>
<dbReference type="FunFam" id="1.10.150.20:FF:000005">
    <property type="entry name" value="UvrABC system protein C"/>
    <property type="match status" value="1"/>
</dbReference>
<dbReference type="EMBL" id="LJGV01000022">
    <property type="protein sequence ID" value="OEU98309.1"/>
    <property type="molecule type" value="Genomic_DNA"/>
</dbReference>
<dbReference type="InterPro" id="IPR038476">
    <property type="entry name" value="UvrC_RNase_H_dom_sf"/>
</dbReference>
<dbReference type="CDD" id="cd10434">
    <property type="entry name" value="GIY-YIG_UvrC_Cho"/>
    <property type="match status" value="1"/>
</dbReference>
<evidence type="ECO:0000256" key="1">
    <source>
        <dbReference type="ARBA" id="ARBA00022490"/>
    </source>
</evidence>
<keyword evidence="2 7" id="KW-0227">DNA damage</keyword>
<dbReference type="PANTHER" id="PTHR30562:SF1">
    <property type="entry name" value="UVRABC SYSTEM PROTEIN C"/>
    <property type="match status" value="1"/>
</dbReference>
<dbReference type="FunFam" id="3.40.1440.10:FF:000001">
    <property type="entry name" value="UvrABC system protein C"/>
    <property type="match status" value="1"/>
</dbReference>
<evidence type="ECO:0000259" key="11">
    <source>
        <dbReference type="PROSITE" id="PS50165"/>
    </source>
</evidence>
<organism evidence="12 13">
    <name type="scientific">Streptomyces qinglanensis</name>
    <dbReference type="NCBI Taxonomy" id="943816"/>
    <lineage>
        <taxon>Bacteria</taxon>
        <taxon>Bacillati</taxon>
        <taxon>Actinomycetota</taxon>
        <taxon>Actinomycetes</taxon>
        <taxon>Kitasatosporales</taxon>
        <taxon>Streptomycetaceae</taxon>
        <taxon>Streptomyces</taxon>
    </lineage>
</organism>
<keyword evidence="3 7" id="KW-0228">DNA excision</keyword>
<evidence type="ECO:0000256" key="7">
    <source>
        <dbReference type="HAMAP-Rule" id="MF_00203"/>
    </source>
</evidence>
<dbReference type="Pfam" id="PF22920">
    <property type="entry name" value="UvrC_RNaseH"/>
    <property type="match status" value="1"/>
</dbReference>
<evidence type="ECO:0000256" key="8">
    <source>
        <dbReference type="SAM" id="MobiDB-lite"/>
    </source>
</evidence>
<dbReference type="GO" id="GO:0009432">
    <property type="term" value="P:SOS response"/>
    <property type="evidence" value="ECO:0007669"/>
    <property type="project" value="UniProtKB-UniRule"/>
</dbReference>
<evidence type="ECO:0000313" key="13">
    <source>
        <dbReference type="Proteomes" id="UP000175829"/>
    </source>
</evidence>
<dbReference type="PANTHER" id="PTHR30562">
    <property type="entry name" value="UVRC/OXIDOREDUCTASE"/>
    <property type="match status" value="1"/>
</dbReference>
<protein>
    <recommendedName>
        <fullName evidence="7">UvrABC system protein C</fullName>
        <shortName evidence="7">Protein UvrC</shortName>
    </recommendedName>
    <alternativeName>
        <fullName evidence="7">Excinuclease ABC subunit C</fullName>
    </alternativeName>
</protein>
<dbReference type="InterPro" id="IPR036876">
    <property type="entry name" value="UVR_dom_sf"/>
</dbReference>
<dbReference type="NCBIfam" id="TIGR00194">
    <property type="entry name" value="uvrC"/>
    <property type="match status" value="1"/>
</dbReference>
<dbReference type="SMART" id="SM00278">
    <property type="entry name" value="HhH1"/>
    <property type="match status" value="2"/>
</dbReference>
<dbReference type="PROSITE" id="PS50164">
    <property type="entry name" value="GIY_YIG"/>
    <property type="match status" value="1"/>
</dbReference>
<dbReference type="Pfam" id="PF01541">
    <property type="entry name" value="GIY-YIG"/>
    <property type="match status" value="1"/>
</dbReference>
<dbReference type="RefSeq" id="WP_019358362.1">
    <property type="nucleotide sequence ID" value="NZ_LJGV01000022.1"/>
</dbReference>
<dbReference type="SUPFAM" id="SSF47781">
    <property type="entry name" value="RuvA domain 2-like"/>
    <property type="match status" value="1"/>
</dbReference>
<dbReference type="GO" id="GO:0009380">
    <property type="term" value="C:excinuclease repair complex"/>
    <property type="evidence" value="ECO:0007669"/>
    <property type="project" value="InterPro"/>
</dbReference>
<feature type="domain" description="GIY-YIG" evidence="10">
    <location>
        <begin position="16"/>
        <end position="95"/>
    </location>
</feature>
<name>A0A1E7K324_9ACTN</name>
<evidence type="ECO:0000256" key="4">
    <source>
        <dbReference type="ARBA" id="ARBA00022881"/>
    </source>
</evidence>
<dbReference type="Pfam" id="PF14520">
    <property type="entry name" value="HHH_5"/>
    <property type="match status" value="1"/>
</dbReference>
<evidence type="ECO:0000313" key="12">
    <source>
        <dbReference type="EMBL" id="OEU98309.1"/>
    </source>
</evidence>
<dbReference type="Pfam" id="PF08459">
    <property type="entry name" value="UvrC_RNaseH_dom"/>
    <property type="match status" value="1"/>
</dbReference>
<evidence type="ECO:0000256" key="6">
    <source>
        <dbReference type="ARBA" id="ARBA00023236"/>
    </source>
</evidence>
<dbReference type="InterPro" id="IPR000305">
    <property type="entry name" value="GIY-YIG_endonuc"/>
</dbReference>
<dbReference type="AlphaFoldDB" id="A0A1E7K324"/>
<gene>
    <name evidence="7" type="primary">uvrC</name>
    <name evidence="12" type="ORF">AN217_11385</name>
</gene>
<comment type="caution">
    <text evidence="12">The sequence shown here is derived from an EMBL/GenBank/DDBJ whole genome shotgun (WGS) entry which is preliminary data.</text>
</comment>
<keyword evidence="1 7" id="KW-0963">Cytoplasm</keyword>
<evidence type="ECO:0000256" key="5">
    <source>
        <dbReference type="ARBA" id="ARBA00023204"/>
    </source>
</evidence>
<dbReference type="SMART" id="SM00465">
    <property type="entry name" value="GIYc"/>
    <property type="match status" value="1"/>
</dbReference>
<dbReference type="InterPro" id="IPR003583">
    <property type="entry name" value="Hlx-hairpin-Hlx_DNA-bd_motif"/>
</dbReference>
<dbReference type="GO" id="GO:0006289">
    <property type="term" value="P:nucleotide-excision repair"/>
    <property type="evidence" value="ECO:0007669"/>
    <property type="project" value="UniProtKB-UniRule"/>
</dbReference>
<feature type="compositionally biased region" description="Low complexity" evidence="8">
    <location>
        <begin position="497"/>
        <end position="520"/>
    </location>
</feature>
<feature type="region of interest" description="Disordered" evidence="8">
    <location>
        <begin position="479"/>
        <end position="533"/>
    </location>
</feature>
<dbReference type="HAMAP" id="MF_00203">
    <property type="entry name" value="UvrC"/>
    <property type="match status" value="1"/>
</dbReference>
<dbReference type="PROSITE" id="PS50151">
    <property type="entry name" value="UVR"/>
    <property type="match status" value="1"/>
</dbReference>
<dbReference type="Proteomes" id="UP000175829">
    <property type="component" value="Unassembled WGS sequence"/>
</dbReference>
<dbReference type="InterPro" id="IPR001943">
    <property type="entry name" value="UVR_dom"/>
</dbReference>
<dbReference type="GO" id="GO:0003677">
    <property type="term" value="F:DNA binding"/>
    <property type="evidence" value="ECO:0007669"/>
    <property type="project" value="UniProtKB-UniRule"/>
</dbReference>
<feature type="domain" description="UvrC family homology region profile" evidence="11">
    <location>
        <begin position="259"/>
        <end position="482"/>
    </location>
</feature>
<dbReference type="NCBIfam" id="NF001824">
    <property type="entry name" value="PRK00558.1-5"/>
    <property type="match status" value="1"/>
</dbReference>
<evidence type="ECO:0000256" key="3">
    <source>
        <dbReference type="ARBA" id="ARBA00022769"/>
    </source>
</evidence>
<evidence type="ECO:0000256" key="2">
    <source>
        <dbReference type="ARBA" id="ARBA00022763"/>
    </source>
</evidence>
<dbReference type="Gene3D" id="3.40.1440.10">
    <property type="entry name" value="GIY-YIG endonuclease"/>
    <property type="match status" value="1"/>
</dbReference>
<dbReference type="PATRIC" id="fig|943816.4.peg.1692"/>
<dbReference type="GO" id="GO:0005737">
    <property type="term" value="C:cytoplasm"/>
    <property type="evidence" value="ECO:0007669"/>
    <property type="project" value="UniProtKB-SubCell"/>
</dbReference>
<keyword evidence="5 7" id="KW-0234">DNA repair</keyword>